<dbReference type="PANTHER" id="PTHR12372:SF5">
    <property type="entry name" value="PECANEX-LIKE PROTEIN 2"/>
    <property type="match status" value="1"/>
</dbReference>
<comment type="caution">
    <text evidence="6">Lacks conserved residue(s) required for the propagation of feature annotation.</text>
</comment>
<feature type="transmembrane region" description="Helical" evidence="6">
    <location>
        <begin position="542"/>
        <end position="561"/>
    </location>
</feature>
<dbReference type="InterPro" id="IPR039797">
    <property type="entry name" value="Pecanex"/>
</dbReference>
<proteinExistence type="inferred from homology"/>
<evidence type="ECO:0000256" key="2">
    <source>
        <dbReference type="ARBA" id="ARBA00010170"/>
    </source>
</evidence>
<feature type="region of interest" description="Disordered" evidence="7">
    <location>
        <begin position="353"/>
        <end position="379"/>
    </location>
</feature>
<protein>
    <recommendedName>
        <fullName evidence="6">Pecanex-like protein</fullName>
    </recommendedName>
</protein>
<evidence type="ECO:0000259" key="8">
    <source>
        <dbReference type="Pfam" id="PF05041"/>
    </source>
</evidence>
<feature type="compositionally biased region" description="Polar residues" evidence="7">
    <location>
        <begin position="1676"/>
        <end position="1691"/>
    </location>
</feature>
<evidence type="ECO:0000256" key="5">
    <source>
        <dbReference type="ARBA" id="ARBA00023136"/>
    </source>
</evidence>
<dbReference type="PANTHER" id="PTHR12372">
    <property type="entry name" value="PECANEX"/>
    <property type="match status" value="1"/>
</dbReference>
<feature type="transmembrane region" description="Helical" evidence="6">
    <location>
        <begin position="657"/>
        <end position="680"/>
    </location>
</feature>
<feature type="transmembrane region" description="Helical" evidence="6">
    <location>
        <begin position="605"/>
        <end position="622"/>
    </location>
</feature>
<dbReference type="InterPro" id="IPR007735">
    <property type="entry name" value="Pecanex_C"/>
</dbReference>
<feature type="compositionally biased region" description="Low complexity" evidence="7">
    <location>
        <begin position="1568"/>
        <end position="1583"/>
    </location>
</feature>
<feature type="transmembrane region" description="Helical" evidence="6">
    <location>
        <begin position="36"/>
        <end position="53"/>
    </location>
</feature>
<feature type="compositionally biased region" description="Polar residues" evidence="7">
    <location>
        <begin position="242"/>
        <end position="257"/>
    </location>
</feature>
<comment type="similarity">
    <text evidence="2 6">Belongs to the pecanex family.</text>
</comment>
<dbReference type="Ensembl" id="ENSSPAT00000003154.1">
    <property type="protein sequence ID" value="ENSSPAP00000003106.1"/>
    <property type="gene ID" value="ENSSPAG00000002324.1"/>
</dbReference>
<feature type="region of interest" description="Disordered" evidence="7">
    <location>
        <begin position="242"/>
        <end position="264"/>
    </location>
</feature>
<evidence type="ECO:0000256" key="6">
    <source>
        <dbReference type="RuleBase" id="RU367089"/>
    </source>
</evidence>
<feature type="region of interest" description="Disordered" evidence="7">
    <location>
        <begin position="410"/>
        <end position="429"/>
    </location>
</feature>
<feature type="region of interest" description="Disordered" evidence="7">
    <location>
        <begin position="1653"/>
        <end position="1691"/>
    </location>
</feature>
<keyword evidence="4 6" id="KW-1133">Transmembrane helix</keyword>
<evidence type="ECO:0000313" key="9">
    <source>
        <dbReference type="Ensembl" id="ENSSPAP00000003106.1"/>
    </source>
</evidence>
<comment type="subcellular location">
    <subcellularLocation>
        <location evidence="1 6">Membrane</location>
        <topology evidence="1 6">Multi-pass membrane protein</topology>
    </subcellularLocation>
</comment>
<feature type="compositionally biased region" description="Low complexity" evidence="7">
    <location>
        <begin position="420"/>
        <end position="429"/>
    </location>
</feature>
<feature type="transmembrane region" description="Helical" evidence="6">
    <location>
        <begin position="567"/>
        <end position="584"/>
    </location>
</feature>
<dbReference type="GO" id="GO:0016020">
    <property type="term" value="C:membrane"/>
    <property type="evidence" value="ECO:0007669"/>
    <property type="project" value="UniProtKB-SubCell"/>
</dbReference>
<organism evidence="9">
    <name type="scientific">Stegastes partitus</name>
    <name type="common">bicolor damselfish</name>
    <dbReference type="NCBI Taxonomy" id="144197"/>
    <lineage>
        <taxon>Eukaryota</taxon>
        <taxon>Metazoa</taxon>
        <taxon>Chordata</taxon>
        <taxon>Craniata</taxon>
        <taxon>Vertebrata</taxon>
        <taxon>Euteleostomi</taxon>
        <taxon>Actinopterygii</taxon>
        <taxon>Neopterygii</taxon>
        <taxon>Teleostei</taxon>
        <taxon>Neoteleostei</taxon>
        <taxon>Acanthomorphata</taxon>
        <taxon>Ovalentaria</taxon>
        <taxon>Pomacentridae</taxon>
        <taxon>Stegastes</taxon>
    </lineage>
</organism>
<sequence>MGSQVVQTLRQGVWASLTGGWYHDPDQNKFNNSCHLYLWIFLLMLPLSLHLALPPTTMALSIYCTSITLFFILIKLANYRLHLMFDEGEAVVRSSLSDLSKAPEKKSNASDSCLPASIRTVCAGRNFNANFIVLSSFCSSWVKLFLSCISPVVSQVETLEETYCSDEIEVVLVDNSGTGPVSAHLDESDTVKIIITMSCDPQTAAQLEESFHLCRETTSSESTTLECPDPDQEHVVLQMTTDSTPSPQLTNDNSSSGIDVHSHPDDTDPLEINVDSQGFLRLPQTLCRYGPGGRTHIRGLSMDSGKDAVLLSDRSHNTTTMTSSKSDLEAKEGQIPNESNFLEFVSLLGSLSTRGGGGGGASTQEEEEPERKEEQEAADEGESIFFVYIFKGLDTQELQLIVFPVCSPQTDREKDPDYDSLPSQTSQSESSMLQVICRPEATNKEEAYTFHTVHSKHRLCLFPLLLQLASRTADVNCLCVCVCVCQEEDSLDDSSETSTQEKPTRKIYYKLKLFPGKWINILYDRLTLLALLDRNQEVLENLVAVFMAFLVSFLGFVLLNHGCFKDFWVFQFCLVIASCQYSLLKVKQPLGNECSCLQGHNQLVAYSRAAYFCIFCALIWLLEQLLRIKDLPVSTLYGVTIVCYDVLRFLRDMLVGFTYCFPITFLVGLFPQINTFTIYVLEQVDMHFFGGTAATSLISAIYSILRSLIALSLLYGFCFGALKEPWDEQHTPALFSGFCGLLVVFSYHLSRQSSDPSVLMSLIKSKIMPASEPSCALQKEILLSDVVVCSVAYILTFAITASTPFLLISECQIMTLILILKHHPWLWISHPVLKTKEYHQFEPREDAVLMWFERLYVGLLCFEKYVVYPAIILSALTNDGFALSHRKKLGIHCDVLLTTVAGLKLLRSSFCDPSFQFLTLLFTLVFFHFDCPQASESFLLDFFIMSIVFHKMRELLLKLHFILVYIAPWQIAWGSAFHAFAQPFAVPHSAMLLLQTLLTTIFYTPLAPFLGSVFFCLSSLSGCDDNNLNSIFYEYLTRSLQHSLCGDLMLGRWGNYSAGDCFILASDYLNALVHLIEIGNGLVTFQLRGLEFRGTYCQQREVEAITEGVEEDDACCCCEPGHLPHMLSCNAAFNLRWLAWEVMATKYLLEGYSISENNAATMLQVYDLRKLLITYYLKSIIYYLVHSPKLSTWLKDATVQEALQSYTKWHHIERDPQVFSVKIDEDYVHCLQGVTRASFCNVYLEWIQYCAGKMETVHHDEDSPLVTLSYALSVLGRRSLGTASHNMSNSLESFLYGFNTLFKGDFRIATKDEWVFADLDLLQKVVAPAVRMSLKLHQDHFTCLEETEEASILYEAITNYRSSLVICHESDPAWRKAVLSSRDTLLTLRHMIDDGTDEYKIIMLYKRHLSFKVIKINKECVRGLWAGQQQELVFLRNRNPERGSIQNSKQALRNMVNSSCDQPLGYPMYVSPLTTSYAGTHRTLRSIGGGALSLDVIRSWLCSKWVRKDNLTSCNSGVNMEDVDCGAGGSSSLSHNRPSSVTSNSLSLYQHRCLCSCVFSARREYRSRSVQPQSQRPPVSSQSGPILDSGSNHGLVQRLSNSQLSFNTSIASIFSQVRAHFVIPPVSSSSSTLSLLFGKRSFSSGLVISGLSAAEGGNTTDTQSSSSVNIAMGPSHRSSSRATQVGNQPNRETCLFRCSDDKNLDFRSS</sequence>
<evidence type="ECO:0000256" key="3">
    <source>
        <dbReference type="ARBA" id="ARBA00022692"/>
    </source>
</evidence>
<evidence type="ECO:0000256" key="7">
    <source>
        <dbReference type="SAM" id="MobiDB-lite"/>
    </source>
</evidence>
<evidence type="ECO:0000256" key="1">
    <source>
        <dbReference type="ARBA" id="ARBA00004141"/>
    </source>
</evidence>
<dbReference type="GeneTree" id="ENSGT00940000157374"/>
<feature type="region of interest" description="Disordered" evidence="7">
    <location>
        <begin position="1568"/>
        <end position="1592"/>
    </location>
</feature>
<keyword evidence="3 6" id="KW-0812">Transmembrane</keyword>
<feature type="domain" description="Pecanex C-terminal" evidence="8">
    <location>
        <begin position="1260"/>
        <end position="1482"/>
    </location>
</feature>
<feature type="transmembrane region" description="Helical" evidence="6">
    <location>
        <begin position="59"/>
        <end position="77"/>
    </location>
</feature>
<feature type="transmembrane region" description="Helical" evidence="6">
    <location>
        <begin position="733"/>
        <end position="750"/>
    </location>
</feature>
<dbReference type="Pfam" id="PF05041">
    <property type="entry name" value="Pecanex_C"/>
    <property type="match status" value="1"/>
</dbReference>
<accession>A0A3B4Z6Z5</accession>
<feature type="transmembrane region" description="Helical" evidence="6">
    <location>
        <begin position="792"/>
        <end position="820"/>
    </location>
</feature>
<reference evidence="9" key="1">
    <citation type="submission" date="2023-09" db="UniProtKB">
        <authorList>
            <consortium name="Ensembl"/>
        </authorList>
    </citation>
    <scope>IDENTIFICATION</scope>
</reference>
<evidence type="ECO:0000256" key="4">
    <source>
        <dbReference type="ARBA" id="ARBA00022989"/>
    </source>
</evidence>
<name>A0A3B4Z6Z5_9TELE</name>
<keyword evidence="5 6" id="KW-0472">Membrane</keyword>
<feature type="compositionally biased region" description="Polar residues" evidence="7">
    <location>
        <begin position="1657"/>
        <end position="1669"/>
    </location>
</feature>